<keyword evidence="2" id="KW-1185">Reference proteome</keyword>
<dbReference type="Gene3D" id="1.25.40.10">
    <property type="entry name" value="Tetratricopeptide repeat domain"/>
    <property type="match status" value="1"/>
</dbReference>
<protein>
    <recommendedName>
        <fullName evidence="3">Tetratricopeptide repeat protein</fullName>
    </recommendedName>
</protein>
<proteinExistence type="predicted"/>
<evidence type="ECO:0008006" key="3">
    <source>
        <dbReference type="Google" id="ProtNLM"/>
    </source>
</evidence>
<comment type="caution">
    <text evidence="1">The sequence shown here is derived from an EMBL/GenBank/DDBJ whole genome shotgun (WGS) entry which is preliminary data.</text>
</comment>
<organism evidence="1 2">
    <name type="scientific">Sphingomonas dokdonensis</name>
    <dbReference type="NCBI Taxonomy" id="344880"/>
    <lineage>
        <taxon>Bacteria</taxon>
        <taxon>Pseudomonadati</taxon>
        <taxon>Pseudomonadota</taxon>
        <taxon>Alphaproteobacteria</taxon>
        <taxon>Sphingomonadales</taxon>
        <taxon>Sphingomonadaceae</taxon>
        <taxon>Sphingomonas</taxon>
    </lineage>
</organism>
<dbReference type="Proteomes" id="UP000197290">
    <property type="component" value="Unassembled WGS sequence"/>
</dbReference>
<evidence type="ECO:0000313" key="1">
    <source>
        <dbReference type="EMBL" id="OWK28095.1"/>
    </source>
</evidence>
<reference evidence="1 2" key="1">
    <citation type="submission" date="2017-03" db="EMBL/GenBank/DDBJ databases">
        <title>Genome sequence of Sphingomonas dokdonensis DSM 21029.</title>
        <authorList>
            <person name="Poehlein A."/>
            <person name="Wuebbeler J.H."/>
            <person name="Steinbuechel A."/>
            <person name="Daniel R."/>
        </authorList>
    </citation>
    <scope>NUCLEOTIDE SEQUENCE [LARGE SCALE GENOMIC DNA]</scope>
    <source>
        <strain evidence="1 2">DSM 21029</strain>
    </source>
</reference>
<dbReference type="EMBL" id="NBBI01000007">
    <property type="protein sequence ID" value="OWK28095.1"/>
    <property type="molecule type" value="Genomic_DNA"/>
</dbReference>
<sequence>MLLMLFLMLQASSTDIIVTGKRLEEAHDACVRGECTPLRDAQASIALAEARFRTGKYLQAKNLLGRAIRRNRAKAATDPKPVAALYEAYATVSLHEGNWDDYQKGVYAQVRTLRDNLPPDDPAVQTAATAIGDMWLKVNDPREAIRAFELTEREALRDGQPAVAMLAGLRRVMVMNVQDRGAEAIALLDELEQRPIAQSPRYRTALQIIRLRVSARDADGKELARLIRALPTRQGDTPILIKSPRYDAITPVTASRAAALGNAEGLGNGHYGCRTMGVDAVRWADVGFWIRPDGTTADAEILRNSRGADWTDVILKQIAGRQYSPTAGEPDSPGFYKIERLTQKSAYVTPECSNIARRKVMNGFETLDLTEEGSATPAAAN</sequence>
<accession>A0A245ZEC4</accession>
<name>A0A245ZEC4_9SPHN</name>
<dbReference type="InterPro" id="IPR011990">
    <property type="entry name" value="TPR-like_helical_dom_sf"/>
</dbReference>
<dbReference type="AlphaFoldDB" id="A0A245ZEC4"/>
<gene>
    <name evidence="1" type="ORF">SPDO_29280</name>
</gene>
<evidence type="ECO:0000313" key="2">
    <source>
        <dbReference type="Proteomes" id="UP000197290"/>
    </source>
</evidence>
<dbReference type="RefSeq" id="WP_245829533.1">
    <property type="nucleotide sequence ID" value="NZ_NBBI01000007.1"/>
</dbReference>